<dbReference type="GO" id="GO:0005737">
    <property type="term" value="C:cytoplasm"/>
    <property type="evidence" value="ECO:0007669"/>
    <property type="project" value="InterPro"/>
</dbReference>
<feature type="binding site" evidence="2">
    <location>
        <position position="58"/>
    </location>
    <ligand>
        <name>substrate</name>
    </ligand>
</feature>
<dbReference type="PANTHER" id="PTHR20935">
    <property type="entry name" value="PHOSPHOGLYCERATE MUTASE-RELATED"/>
    <property type="match status" value="1"/>
</dbReference>
<protein>
    <submittedName>
        <fullName evidence="3">Phosphohistidine phosphatase SixA</fullName>
    </submittedName>
</protein>
<name>A0A1U7IS23_9CYAN</name>
<dbReference type="CDD" id="cd07067">
    <property type="entry name" value="HP_PGM_like"/>
    <property type="match status" value="1"/>
</dbReference>
<reference evidence="3 4" key="1">
    <citation type="submission" date="2016-11" db="EMBL/GenBank/DDBJ databases">
        <title>Draft Genome Sequences of Nine Cyanobacterial Strains from Diverse Habitats.</title>
        <authorList>
            <person name="Zhu T."/>
            <person name="Hou S."/>
            <person name="Lu X."/>
            <person name="Hess W.R."/>
        </authorList>
    </citation>
    <scope>NUCLEOTIDE SEQUENCE [LARGE SCALE GENOMIC DNA]</scope>
    <source>
        <strain evidence="3 4">IAM M-71</strain>
    </source>
</reference>
<dbReference type="InterPro" id="IPR013078">
    <property type="entry name" value="His_Pase_superF_clade-1"/>
</dbReference>
<evidence type="ECO:0000256" key="2">
    <source>
        <dbReference type="PIRSR" id="PIRSR613078-2"/>
    </source>
</evidence>
<dbReference type="Gene3D" id="3.40.50.1240">
    <property type="entry name" value="Phosphoglycerate mutase-like"/>
    <property type="match status" value="1"/>
</dbReference>
<evidence type="ECO:0000313" key="4">
    <source>
        <dbReference type="Proteomes" id="UP000185860"/>
    </source>
</evidence>
<dbReference type="RefSeq" id="WP_073592257.1">
    <property type="nucleotide sequence ID" value="NZ_MRCE01000003.1"/>
</dbReference>
<dbReference type="EMBL" id="MRCE01000003">
    <property type="protein sequence ID" value="OKH40195.1"/>
    <property type="molecule type" value="Genomic_DNA"/>
</dbReference>
<evidence type="ECO:0000256" key="1">
    <source>
        <dbReference type="ARBA" id="ARBA00022801"/>
    </source>
</evidence>
<dbReference type="SUPFAM" id="SSF53254">
    <property type="entry name" value="Phosphoglycerate mutase-like"/>
    <property type="match status" value="1"/>
</dbReference>
<dbReference type="Pfam" id="PF00300">
    <property type="entry name" value="His_Phos_1"/>
    <property type="match status" value="1"/>
</dbReference>
<proteinExistence type="predicted"/>
<dbReference type="NCBIfam" id="TIGR00249">
    <property type="entry name" value="sixA"/>
    <property type="match status" value="1"/>
</dbReference>
<dbReference type="STRING" id="454136.NIES2119_04565"/>
<gene>
    <name evidence="3" type="ORF">NIES2119_04565</name>
</gene>
<accession>A0A1U7IS23</accession>
<dbReference type="InterPro" id="IPR051021">
    <property type="entry name" value="Mito_Ser/Thr_phosphatase"/>
</dbReference>
<dbReference type="InterPro" id="IPR029033">
    <property type="entry name" value="His_PPase_superfam"/>
</dbReference>
<organism evidence="3 4">
    <name type="scientific">[Phormidium ambiguum] IAM M-71</name>
    <dbReference type="NCBI Taxonomy" id="454136"/>
    <lineage>
        <taxon>Bacteria</taxon>
        <taxon>Bacillati</taxon>
        <taxon>Cyanobacteriota</taxon>
        <taxon>Cyanophyceae</taxon>
        <taxon>Oscillatoriophycideae</taxon>
        <taxon>Aerosakkonematales</taxon>
        <taxon>Aerosakkonemataceae</taxon>
        <taxon>Floridanema</taxon>
    </lineage>
</organism>
<dbReference type="Proteomes" id="UP000185860">
    <property type="component" value="Unassembled WGS sequence"/>
</dbReference>
<evidence type="ECO:0000313" key="3">
    <source>
        <dbReference type="EMBL" id="OKH40195.1"/>
    </source>
</evidence>
<keyword evidence="1" id="KW-0378">Hydrolase</keyword>
<sequence>MTNLYLVRHGIAAEREEYTEDAIRPLTSEGKRKTKQVAQQLLNLGLRFDLILTSPLLRARQTADILKAIGLSSQIQESTDLTPEGNIYSWLKWWEEWQNQGSNSLVLVGHEPNLGEWTEILVWGEAKGNLLVKKAGVIGVQLPESGSPIGRSLLFWLTPPKYLL</sequence>
<comment type="caution">
    <text evidence="3">The sequence shown here is derived from an EMBL/GenBank/DDBJ whole genome shotgun (WGS) entry which is preliminary data.</text>
</comment>
<dbReference type="GO" id="GO:0101006">
    <property type="term" value="F:protein histidine phosphatase activity"/>
    <property type="evidence" value="ECO:0007669"/>
    <property type="project" value="InterPro"/>
</dbReference>
<dbReference type="OrthoDB" id="194934at2"/>
<dbReference type="InterPro" id="IPR004449">
    <property type="entry name" value="SixA"/>
</dbReference>
<dbReference type="SMART" id="SM00855">
    <property type="entry name" value="PGAM"/>
    <property type="match status" value="1"/>
</dbReference>
<dbReference type="AlphaFoldDB" id="A0A1U7IS23"/>